<evidence type="ECO:0000313" key="2">
    <source>
        <dbReference type="EMBL" id="GAV07442.1"/>
    </source>
</evidence>
<evidence type="ECO:0000313" key="3">
    <source>
        <dbReference type="Proteomes" id="UP000186922"/>
    </source>
</evidence>
<reference evidence="2 3" key="1">
    <citation type="journal article" date="2016" name="Nat. Commun.">
        <title>Extremotolerant tardigrade genome and improved radiotolerance of human cultured cells by tardigrade-unique protein.</title>
        <authorList>
            <person name="Hashimoto T."/>
            <person name="Horikawa D.D."/>
            <person name="Saito Y."/>
            <person name="Kuwahara H."/>
            <person name="Kozuka-Hata H."/>
            <person name="Shin-I T."/>
            <person name="Minakuchi Y."/>
            <person name="Ohishi K."/>
            <person name="Motoyama A."/>
            <person name="Aizu T."/>
            <person name="Enomoto A."/>
            <person name="Kondo K."/>
            <person name="Tanaka S."/>
            <person name="Hara Y."/>
            <person name="Koshikawa S."/>
            <person name="Sagara H."/>
            <person name="Miura T."/>
            <person name="Yokobori S."/>
            <person name="Miyagawa K."/>
            <person name="Suzuki Y."/>
            <person name="Kubo T."/>
            <person name="Oyama M."/>
            <person name="Kohara Y."/>
            <person name="Fujiyama A."/>
            <person name="Arakawa K."/>
            <person name="Katayama T."/>
            <person name="Toyoda A."/>
            <person name="Kunieda T."/>
        </authorList>
    </citation>
    <scope>NUCLEOTIDE SEQUENCE [LARGE SCALE GENOMIC DNA]</scope>
    <source>
        <strain evidence="2 3">YOKOZUNA-1</strain>
    </source>
</reference>
<proteinExistence type="predicted"/>
<name>A0A1D1W1J6_RAMVA</name>
<feature type="compositionally biased region" description="Polar residues" evidence="1">
    <location>
        <begin position="29"/>
        <end position="43"/>
    </location>
</feature>
<evidence type="ECO:0000256" key="1">
    <source>
        <dbReference type="SAM" id="MobiDB-lite"/>
    </source>
</evidence>
<dbReference type="AlphaFoldDB" id="A0A1D1W1J6"/>
<protein>
    <submittedName>
        <fullName evidence="2">Uncharacterized protein</fullName>
    </submittedName>
</protein>
<sequence>MAIGHCTLNSARRSRSPARVNKVHPDVSPSANLRASPNSTNSTAKGMLAAVEIAIKSAEYSRGLKE</sequence>
<gene>
    <name evidence="2" type="primary">RvY_17275-1</name>
    <name evidence="2" type="synonym">RvY_17275.1</name>
    <name evidence="2" type="ORF">RvY_17275</name>
</gene>
<accession>A0A1D1W1J6</accession>
<feature type="region of interest" description="Disordered" evidence="1">
    <location>
        <begin position="1"/>
        <end position="43"/>
    </location>
</feature>
<dbReference type="Proteomes" id="UP000186922">
    <property type="component" value="Unassembled WGS sequence"/>
</dbReference>
<comment type="caution">
    <text evidence="2">The sequence shown here is derived from an EMBL/GenBank/DDBJ whole genome shotgun (WGS) entry which is preliminary data.</text>
</comment>
<dbReference type="EMBL" id="BDGG01000015">
    <property type="protein sequence ID" value="GAV07442.1"/>
    <property type="molecule type" value="Genomic_DNA"/>
</dbReference>
<keyword evidence="3" id="KW-1185">Reference proteome</keyword>
<organism evidence="2 3">
    <name type="scientific">Ramazzottius varieornatus</name>
    <name type="common">Water bear</name>
    <name type="synonym">Tardigrade</name>
    <dbReference type="NCBI Taxonomy" id="947166"/>
    <lineage>
        <taxon>Eukaryota</taxon>
        <taxon>Metazoa</taxon>
        <taxon>Ecdysozoa</taxon>
        <taxon>Tardigrada</taxon>
        <taxon>Eutardigrada</taxon>
        <taxon>Parachela</taxon>
        <taxon>Hypsibioidea</taxon>
        <taxon>Ramazzottiidae</taxon>
        <taxon>Ramazzottius</taxon>
    </lineage>
</organism>